<evidence type="ECO:0000313" key="4">
    <source>
        <dbReference type="EMBL" id="OUS48870.1"/>
    </source>
</evidence>
<dbReference type="OrthoDB" id="439127at2759"/>
<reference evidence="4" key="3">
    <citation type="submission" date="2017-04" db="EMBL/GenBank/DDBJ databases">
        <title>Population genomics of picophytoplankton unveils novel chromosome hypervariability.</title>
        <authorList>
            <consortium name="DOE Joint Genome Institute"/>
            <person name="Blanc-Mathieu R."/>
            <person name="Krasovec M."/>
            <person name="Hebrard M."/>
            <person name="Yau S."/>
            <person name="Desgranges E."/>
            <person name="Martin J."/>
            <person name="Schackwitz W."/>
            <person name="Kuo A."/>
            <person name="Salin G."/>
            <person name="Donnadieu C."/>
            <person name="Desdevises Y."/>
            <person name="Sanchez-Ferandin S."/>
            <person name="Moreau H."/>
            <person name="Rivals E."/>
            <person name="Grigoriev I.V."/>
            <person name="Grimsley N."/>
            <person name="Eyre-Walker A."/>
            <person name="Piganeau G."/>
        </authorList>
    </citation>
    <scope>NUCLEOTIDE SEQUENCE [LARGE SCALE GENOMIC DNA]</scope>
    <source>
        <strain evidence="4">RCC 1115</strain>
    </source>
</reference>
<evidence type="ECO:0000256" key="2">
    <source>
        <dbReference type="SAM" id="MobiDB-lite"/>
    </source>
</evidence>
<dbReference type="Gene3D" id="1.25.40.10">
    <property type="entry name" value="Tetratricopeptide repeat domain"/>
    <property type="match status" value="1"/>
</dbReference>
<dbReference type="Proteomes" id="UP000195557">
    <property type="component" value="Unassembled WGS sequence"/>
</dbReference>
<keyword evidence="5" id="KW-1185">Reference proteome</keyword>
<dbReference type="InParanoid" id="A0A090MAG1"/>
<dbReference type="InterPro" id="IPR019734">
    <property type="entry name" value="TPR_rpt"/>
</dbReference>
<keyword evidence="1" id="KW-0802">TPR repeat</keyword>
<feature type="repeat" description="TPR" evidence="1">
    <location>
        <begin position="47"/>
        <end position="80"/>
    </location>
</feature>
<sequence length="201" mass="21661">MVASTFSPISRPITPPITRARATRARARARPNAGRLVGESWVEMSDASSAIEDGRELFAAGEHERALAAFERALTLSGSGTRRDRSKPAELSLGERQAALYNIASARCAIGDAENALLAIEGCFKAGYANPRAYGASRAINDLNAMWSDDDLTLATRTEEFKELVKKYKVQPSGLAMQFDWSGSVVGSVVNAVNDKVSPKR</sequence>
<gene>
    <name evidence="4" type="ORF">BE221DRAFT_67022</name>
    <name evidence="3" type="ORF">OT_ostta09g02680</name>
</gene>
<accession>A0A1Y5IH34</accession>
<reference evidence="3" key="2">
    <citation type="journal article" date="2014" name="BMC Genomics">
        <title>An improved genome of the model marine alga Ostreococcus tauri unfolds by assessing Illumina de novo assemblies.</title>
        <authorList>
            <person name="Blanc-Mathieu R."/>
            <person name="Verhelst B."/>
            <person name="Derelle E."/>
            <person name="Rombauts S."/>
            <person name="Bouget F.Y."/>
            <person name="Carre I."/>
            <person name="Chateau A."/>
            <person name="Eyre-Walker A."/>
            <person name="Grimsley N."/>
            <person name="Moreau H."/>
            <person name="Piegu B."/>
            <person name="Rivals E."/>
            <person name="Schackwitz W."/>
            <person name="Van de Peer Y."/>
            <person name="Piganeau G."/>
        </authorList>
    </citation>
    <scope>NUCLEOTIDE SEQUENCE</scope>
    <source>
        <strain evidence="3">RCC4221</strain>
    </source>
</reference>
<protein>
    <submittedName>
        <fullName evidence="3">Tetratricopeptide repeat</fullName>
    </submittedName>
</protein>
<name>A0A090MAG1_OSTTA</name>
<reference evidence="3 5" key="1">
    <citation type="journal article" date="2006" name="Proc. Natl. Acad. Sci. U.S.A.">
        <title>Genome analysis of the smallest free-living eukaryote Ostreococcus tauri unveils many unique features.</title>
        <authorList>
            <person name="Derelle E."/>
            <person name="Ferraz C."/>
            <person name="Rombauts S."/>
            <person name="Rouze P."/>
            <person name="Worden A.Z."/>
            <person name="Robbens S."/>
            <person name="Partensky F."/>
            <person name="Degroeve S."/>
            <person name="Echeynie S."/>
            <person name="Cooke R."/>
            <person name="Saeys Y."/>
            <person name="Wuyts J."/>
            <person name="Jabbari K."/>
            <person name="Bowler C."/>
            <person name="Panaud O."/>
            <person name="Piegu B."/>
            <person name="Ball S.G."/>
            <person name="Ral J.-P."/>
            <person name="Bouget F.-Y."/>
            <person name="Piganeau G."/>
            <person name="De Baets B."/>
            <person name="Picard A."/>
            <person name="Delseny M."/>
            <person name="Demaille J."/>
            <person name="Van de Peer Y."/>
            <person name="Moreau H."/>
        </authorList>
    </citation>
    <scope>NUCLEOTIDE SEQUENCE [LARGE SCALE GENOMIC DNA]</scope>
    <source>
        <strain evidence="3 5">OTTH0595</strain>
    </source>
</reference>
<evidence type="ECO:0000256" key="1">
    <source>
        <dbReference type="PROSITE-ProRule" id="PRU00339"/>
    </source>
</evidence>
<dbReference type="EMBL" id="KZ155772">
    <property type="protein sequence ID" value="OUS48870.1"/>
    <property type="molecule type" value="Genomic_DNA"/>
</dbReference>
<dbReference type="Proteomes" id="UP000009170">
    <property type="component" value="Unassembled WGS sequence"/>
</dbReference>
<organism evidence="3 5">
    <name type="scientific">Ostreococcus tauri</name>
    <name type="common">Marine green alga</name>
    <dbReference type="NCBI Taxonomy" id="70448"/>
    <lineage>
        <taxon>Eukaryota</taxon>
        <taxon>Viridiplantae</taxon>
        <taxon>Chlorophyta</taxon>
        <taxon>Mamiellophyceae</taxon>
        <taxon>Mamiellales</taxon>
        <taxon>Bathycoccaceae</taxon>
        <taxon>Ostreococcus</taxon>
    </lineage>
</organism>
<dbReference type="PROSITE" id="PS50005">
    <property type="entry name" value="TPR"/>
    <property type="match status" value="1"/>
</dbReference>
<accession>A0A090MAG1</accession>
<feature type="compositionally biased region" description="Low complexity" evidence="2">
    <location>
        <begin position="7"/>
        <end position="20"/>
    </location>
</feature>
<dbReference type="EMBL" id="CAID01000009">
    <property type="protein sequence ID" value="CEF99094.1"/>
    <property type="molecule type" value="Genomic_DNA"/>
</dbReference>
<evidence type="ECO:0000313" key="5">
    <source>
        <dbReference type="Proteomes" id="UP000009170"/>
    </source>
</evidence>
<dbReference type="AlphaFoldDB" id="A0A090MAG1"/>
<proteinExistence type="predicted"/>
<dbReference type="SUPFAM" id="SSF48452">
    <property type="entry name" value="TPR-like"/>
    <property type="match status" value="1"/>
</dbReference>
<accession>A0A454Y5Q4</accession>
<evidence type="ECO:0000313" key="3">
    <source>
        <dbReference type="EMBL" id="CEF99094.1"/>
    </source>
</evidence>
<feature type="region of interest" description="Disordered" evidence="2">
    <location>
        <begin position="1"/>
        <end position="28"/>
    </location>
</feature>
<dbReference type="InterPro" id="IPR011990">
    <property type="entry name" value="TPR-like_helical_dom_sf"/>
</dbReference>